<feature type="transmembrane region" description="Helical" evidence="9">
    <location>
        <begin position="399"/>
        <end position="419"/>
    </location>
</feature>
<keyword evidence="3" id="KW-0285">Flavoprotein</keyword>
<dbReference type="RefSeq" id="WP_345938314.1">
    <property type="nucleotide sequence ID" value="NZ_JBBKTW010000009.1"/>
</dbReference>
<evidence type="ECO:0000256" key="1">
    <source>
        <dbReference type="ARBA" id="ARBA00005272"/>
    </source>
</evidence>
<feature type="compositionally biased region" description="Low complexity" evidence="8">
    <location>
        <begin position="463"/>
        <end position="477"/>
    </location>
</feature>
<keyword evidence="4" id="KW-0274">FAD</keyword>
<evidence type="ECO:0000259" key="10">
    <source>
        <dbReference type="Pfam" id="PF07992"/>
    </source>
</evidence>
<evidence type="ECO:0000256" key="2">
    <source>
        <dbReference type="ARBA" id="ARBA00012637"/>
    </source>
</evidence>
<dbReference type="PANTHER" id="PTHR43706:SF47">
    <property type="entry name" value="EXTERNAL NADH-UBIQUINONE OXIDOREDUCTASE 1, MITOCHONDRIAL-RELATED"/>
    <property type="match status" value="1"/>
</dbReference>
<dbReference type="Gene3D" id="3.50.50.100">
    <property type="match status" value="1"/>
</dbReference>
<protein>
    <recommendedName>
        <fullName evidence="2">NADH:ubiquinone reductase (non-electrogenic)</fullName>
        <ecNumber evidence="2">1.6.5.9</ecNumber>
    </recommendedName>
</protein>
<evidence type="ECO:0000256" key="6">
    <source>
        <dbReference type="ARBA" id="ARBA00023027"/>
    </source>
</evidence>
<dbReference type="SUPFAM" id="SSF51905">
    <property type="entry name" value="FAD/NAD(P)-binding domain"/>
    <property type="match status" value="1"/>
</dbReference>
<dbReference type="InterPro" id="IPR045024">
    <property type="entry name" value="NDH-2"/>
</dbReference>
<reference evidence="11 12" key="1">
    <citation type="submission" date="2024-03" db="EMBL/GenBank/DDBJ databases">
        <title>High-quality draft genome sequencing of Tistrella sp. BH-R2-4.</title>
        <authorList>
            <person name="Dong C."/>
        </authorList>
    </citation>
    <scope>NUCLEOTIDE SEQUENCE [LARGE SCALE GENOMIC DNA]</scope>
    <source>
        <strain evidence="11 12">BH-R2-4</strain>
    </source>
</reference>
<keyword evidence="9" id="KW-1133">Transmembrane helix</keyword>
<comment type="similarity">
    <text evidence="1">Belongs to the NADH dehydrogenase family.</text>
</comment>
<evidence type="ECO:0000256" key="7">
    <source>
        <dbReference type="ARBA" id="ARBA00047599"/>
    </source>
</evidence>
<keyword evidence="9" id="KW-0472">Membrane</keyword>
<evidence type="ECO:0000256" key="4">
    <source>
        <dbReference type="ARBA" id="ARBA00022827"/>
    </source>
</evidence>
<dbReference type="PRINTS" id="PR00411">
    <property type="entry name" value="PNDRDTASEI"/>
</dbReference>
<keyword evidence="9" id="KW-0812">Transmembrane</keyword>
<evidence type="ECO:0000313" key="12">
    <source>
        <dbReference type="Proteomes" id="UP001413721"/>
    </source>
</evidence>
<gene>
    <name evidence="11" type="ORF">WG926_22290</name>
</gene>
<accession>A0ABU9YQG4</accession>
<comment type="catalytic activity">
    <reaction evidence="7">
        <text>a quinone + NADH + H(+) = a quinol + NAD(+)</text>
        <dbReference type="Rhea" id="RHEA:46160"/>
        <dbReference type="ChEBI" id="CHEBI:15378"/>
        <dbReference type="ChEBI" id="CHEBI:24646"/>
        <dbReference type="ChEBI" id="CHEBI:57540"/>
        <dbReference type="ChEBI" id="CHEBI:57945"/>
        <dbReference type="ChEBI" id="CHEBI:132124"/>
        <dbReference type="EC" id="1.6.5.9"/>
    </reaction>
</comment>
<keyword evidence="5 11" id="KW-0560">Oxidoreductase</keyword>
<evidence type="ECO:0000256" key="8">
    <source>
        <dbReference type="SAM" id="MobiDB-lite"/>
    </source>
</evidence>
<keyword evidence="12" id="KW-1185">Reference proteome</keyword>
<evidence type="ECO:0000256" key="3">
    <source>
        <dbReference type="ARBA" id="ARBA00022630"/>
    </source>
</evidence>
<evidence type="ECO:0000313" key="11">
    <source>
        <dbReference type="EMBL" id="MEN2991058.1"/>
    </source>
</evidence>
<dbReference type="PRINTS" id="PR00368">
    <property type="entry name" value="FADPNR"/>
</dbReference>
<proteinExistence type="inferred from homology"/>
<dbReference type="EC" id="1.6.5.9" evidence="2"/>
<evidence type="ECO:0000256" key="9">
    <source>
        <dbReference type="SAM" id="Phobius"/>
    </source>
</evidence>
<dbReference type="Pfam" id="PF07992">
    <property type="entry name" value="Pyr_redox_2"/>
    <property type="match status" value="1"/>
</dbReference>
<feature type="region of interest" description="Disordered" evidence="8">
    <location>
        <begin position="444"/>
        <end position="477"/>
    </location>
</feature>
<evidence type="ECO:0000256" key="5">
    <source>
        <dbReference type="ARBA" id="ARBA00023002"/>
    </source>
</evidence>
<feature type="domain" description="FAD/NAD(P)-binding" evidence="10">
    <location>
        <begin position="24"/>
        <end position="354"/>
    </location>
</feature>
<name>A0ABU9YQG4_9PROT</name>
<sequence>MPDTRPEAVSTTPLPADSVPSRPRVVIIGAGFGGLQAAQALDGAPVDVTVIDRENHHLFQPLLYQVATASLSPADIAWPIRGILRRQRNATVLMADVHAIDTRARMVHAGDIAIPYDQLILATGATHSYFGHDDWADAAPGLKRIEDATTIRRRLLLAFERAEMAGDDALRQRLLTFVVVGAGPTGVEMAGAIVEIARKILAPDFRRIDPRAARVVLVEAGPGILSSFPQDLAEYARTSLTAMGVEVLTGARVTACDADGVSVDLAEGQSPPPDSALVDGRIEAGTVVWGAGVVASPAARWIGGPQDRAGRIQVSPDLSVPGHPEIFAIGDTASVTGTDGKPVPGIAPAAKQMGAHVAALIRDRAAGKTASRHFTYRHEGDLATIGRRSAVVKRGRMTLTGYIGWLFWGVTHVYFLIGLRYRIAVAFKWAWDYMTLQRGARLITGTDHDGPVGQTATREPLVPHAAPQPQPARAEGS</sequence>
<comment type="caution">
    <text evidence="11">The sequence shown here is derived from an EMBL/GenBank/DDBJ whole genome shotgun (WGS) entry which is preliminary data.</text>
</comment>
<dbReference type="PANTHER" id="PTHR43706">
    <property type="entry name" value="NADH DEHYDROGENASE"/>
    <property type="match status" value="1"/>
</dbReference>
<dbReference type="InterPro" id="IPR036188">
    <property type="entry name" value="FAD/NAD-bd_sf"/>
</dbReference>
<dbReference type="Proteomes" id="UP001413721">
    <property type="component" value="Unassembled WGS sequence"/>
</dbReference>
<dbReference type="GO" id="GO:0016491">
    <property type="term" value="F:oxidoreductase activity"/>
    <property type="evidence" value="ECO:0007669"/>
    <property type="project" value="UniProtKB-KW"/>
</dbReference>
<keyword evidence="6" id="KW-0520">NAD</keyword>
<dbReference type="EMBL" id="JBBKTW010000009">
    <property type="protein sequence ID" value="MEN2991058.1"/>
    <property type="molecule type" value="Genomic_DNA"/>
</dbReference>
<dbReference type="InterPro" id="IPR023753">
    <property type="entry name" value="FAD/NAD-binding_dom"/>
</dbReference>
<organism evidence="11 12">
    <name type="scientific">Tistrella arctica</name>
    <dbReference type="NCBI Taxonomy" id="3133430"/>
    <lineage>
        <taxon>Bacteria</taxon>
        <taxon>Pseudomonadati</taxon>
        <taxon>Pseudomonadota</taxon>
        <taxon>Alphaproteobacteria</taxon>
        <taxon>Geminicoccales</taxon>
        <taxon>Geminicoccaceae</taxon>
        <taxon>Tistrella</taxon>
    </lineage>
</organism>